<organism evidence="2 3">
    <name type="scientific">Streptomyces asoensis</name>
    <dbReference type="NCBI Taxonomy" id="249586"/>
    <lineage>
        <taxon>Bacteria</taxon>
        <taxon>Bacillati</taxon>
        <taxon>Actinomycetota</taxon>
        <taxon>Actinomycetes</taxon>
        <taxon>Kitasatosporales</taxon>
        <taxon>Streptomycetaceae</taxon>
        <taxon>Streptomyces</taxon>
    </lineage>
</organism>
<evidence type="ECO:0000313" key="2">
    <source>
        <dbReference type="EMBL" id="GHI59100.1"/>
    </source>
</evidence>
<feature type="compositionally biased region" description="Basic and acidic residues" evidence="1">
    <location>
        <begin position="53"/>
        <end position="71"/>
    </location>
</feature>
<reference evidence="3" key="1">
    <citation type="submission" date="2023-07" db="EMBL/GenBank/DDBJ databases">
        <title>Whole genome shotgun sequence of Streptomyces cacaoi subsp. asoensis NBRC 13813.</title>
        <authorList>
            <person name="Komaki H."/>
            <person name="Tamura T."/>
        </authorList>
    </citation>
    <scope>NUCLEOTIDE SEQUENCE [LARGE SCALE GENOMIC DNA]</scope>
    <source>
        <strain evidence="3">NBRC 13813</strain>
    </source>
</reference>
<sequence>MSWTATVSAWAGVVSATVEAAEQAAATVSAARRADFLLGNGIPPGTFMSAGTRVDRGTGGRDPRGGRDARRNYSEHMSIGFLRASISCLVTPLVKVSAMYAA</sequence>
<gene>
    <name evidence="2" type="ORF">Saso_07500</name>
</gene>
<keyword evidence="3" id="KW-1185">Reference proteome</keyword>
<name>A0ABQ3RTL4_9ACTN</name>
<evidence type="ECO:0000313" key="3">
    <source>
        <dbReference type="Proteomes" id="UP000649259"/>
    </source>
</evidence>
<dbReference type="EMBL" id="BNEB01000002">
    <property type="protein sequence ID" value="GHI59100.1"/>
    <property type="molecule type" value="Genomic_DNA"/>
</dbReference>
<protein>
    <submittedName>
        <fullName evidence="2">Uncharacterized protein</fullName>
    </submittedName>
</protein>
<evidence type="ECO:0000256" key="1">
    <source>
        <dbReference type="SAM" id="MobiDB-lite"/>
    </source>
</evidence>
<feature type="region of interest" description="Disordered" evidence="1">
    <location>
        <begin position="48"/>
        <end position="71"/>
    </location>
</feature>
<proteinExistence type="predicted"/>
<accession>A0ABQ3RTL4</accession>
<comment type="caution">
    <text evidence="2">The sequence shown here is derived from an EMBL/GenBank/DDBJ whole genome shotgun (WGS) entry which is preliminary data.</text>
</comment>
<dbReference type="Proteomes" id="UP000649259">
    <property type="component" value="Unassembled WGS sequence"/>
</dbReference>